<dbReference type="RefSeq" id="WP_377576404.1">
    <property type="nucleotide sequence ID" value="NZ_JBHTMP010000062.1"/>
</dbReference>
<protein>
    <submittedName>
        <fullName evidence="1">DUF2470 domain-containing protein</fullName>
    </submittedName>
</protein>
<evidence type="ECO:0000313" key="1">
    <source>
        <dbReference type="EMBL" id="MFD1324938.1"/>
    </source>
</evidence>
<name>A0ABW3YQJ7_9ACTN</name>
<dbReference type="EMBL" id="JBHTMP010000062">
    <property type="protein sequence ID" value="MFD1324938.1"/>
    <property type="molecule type" value="Genomic_DNA"/>
</dbReference>
<gene>
    <name evidence="1" type="ORF">ACFQ4H_28020</name>
</gene>
<dbReference type="Proteomes" id="UP001597260">
    <property type="component" value="Unassembled WGS sequence"/>
</dbReference>
<organism evidence="1 2">
    <name type="scientific">Micromonospora sonneratiae</name>
    <dbReference type="NCBI Taxonomy" id="1184706"/>
    <lineage>
        <taxon>Bacteria</taxon>
        <taxon>Bacillati</taxon>
        <taxon>Actinomycetota</taxon>
        <taxon>Actinomycetes</taxon>
        <taxon>Micromonosporales</taxon>
        <taxon>Micromonosporaceae</taxon>
        <taxon>Micromonospora</taxon>
    </lineage>
</organism>
<proteinExistence type="predicted"/>
<dbReference type="SUPFAM" id="SSF50475">
    <property type="entry name" value="FMN-binding split barrel"/>
    <property type="match status" value="1"/>
</dbReference>
<comment type="caution">
    <text evidence="1">The sequence shown here is derived from an EMBL/GenBank/DDBJ whole genome shotgun (WGS) entry which is preliminary data.</text>
</comment>
<sequence>MQPSPAEIARTLSAGRLAGLAYVAYRPGPHRVRHVVDAQGRVLLLVAVDSDLAEALRPQDGADDIATVIDVRDQPPSAAAPSLGRVWISGWARRLGGAEASRAALDFAEILPTGDLLDVGRGFALYHLDVAEVRLQRAGAAFDVDPYDYAEAEPDPLHHIERELLVDPDGHHGPEPTGFVRAQLGELPAGQQGEVPPRA</sequence>
<reference evidence="2" key="1">
    <citation type="journal article" date="2019" name="Int. J. Syst. Evol. Microbiol.">
        <title>The Global Catalogue of Microorganisms (GCM) 10K type strain sequencing project: providing services to taxonomists for standard genome sequencing and annotation.</title>
        <authorList>
            <consortium name="The Broad Institute Genomics Platform"/>
            <consortium name="The Broad Institute Genome Sequencing Center for Infectious Disease"/>
            <person name="Wu L."/>
            <person name="Ma J."/>
        </authorList>
    </citation>
    <scope>NUCLEOTIDE SEQUENCE [LARGE SCALE GENOMIC DNA]</scope>
    <source>
        <strain evidence="2">JCM 31037</strain>
    </source>
</reference>
<keyword evidence="2" id="KW-1185">Reference proteome</keyword>
<evidence type="ECO:0000313" key="2">
    <source>
        <dbReference type="Proteomes" id="UP001597260"/>
    </source>
</evidence>
<accession>A0ABW3YQJ7</accession>